<evidence type="ECO:0000313" key="8">
    <source>
        <dbReference type="Proteomes" id="UP001501920"/>
    </source>
</evidence>
<dbReference type="SMART" id="SM00643">
    <property type="entry name" value="C345C"/>
    <property type="match status" value="1"/>
</dbReference>
<evidence type="ECO:0000259" key="6">
    <source>
        <dbReference type="PROSITE" id="PS50189"/>
    </source>
</evidence>
<dbReference type="SMART" id="SM01360">
    <property type="entry name" value="A2M"/>
    <property type="match status" value="1"/>
</dbReference>
<dbReference type="Pfam" id="PF07677">
    <property type="entry name" value="A2M_recep"/>
    <property type="match status" value="1"/>
</dbReference>
<evidence type="ECO:0000256" key="2">
    <source>
        <dbReference type="ARBA" id="ARBA00022525"/>
    </source>
</evidence>
<dbReference type="InterPro" id="IPR008930">
    <property type="entry name" value="Terpenoid_cyclase/PrenylTrfase"/>
</dbReference>
<evidence type="ECO:0000256" key="3">
    <source>
        <dbReference type="ARBA" id="ARBA00023157"/>
    </source>
</evidence>
<dbReference type="InterPro" id="IPR036595">
    <property type="entry name" value="A-macroglobulin_rcpt-bd_sf"/>
</dbReference>
<accession>A0A3B4BZ66</accession>
<dbReference type="Gene3D" id="1.20.91.20">
    <property type="entry name" value="Anaphylotoxins (complement system)"/>
    <property type="match status" value="1"/>
</dbReference>
<feature type="domain" description="NTR" evidence="6">
    <location>
        <begin position="1430"/>
        <end position="1572"/>
    </location>
</feature>
<dbReference type="PANTHER" id="PTHR11412">
    <property type="entry name" value="MACROGLOBULIN / COMPLEMENT"/>
    <property type="match status" value="1"/>
</dbReference>
<dbReference type="InterPro" id="IPR000020">
    <property type="entry name" value="Anaphylatoxin/fibulin"/>
</dbReference>
<dbReference type="InterPro" id="IPR001134">
    <property type="entry name" value="Netrin_domain"/>
</dbReference>
<feature type="domain" description="Anaphylatoxin-like" evidence="5">
    <location>
        <begin position="653"/>
        <end position="688"/>
    </location>
</feature>
<dbReference type="InterPro" id="IPR011625">
    <property type="entry name" value="A2M_N_BRD"/>
</dbReference>
<dbReference type="OMA" id="MENRCTK"/>
<dbReference type="Gene3D" id="2.20.130.20">
    <property type="match status" value="1"/>
</dbReference>
<dbReference type="Proteomes" id="UP001501920">
    <property type="component" value="Chromosome 12"/>
</dbReference>
<dbReference type="FunFam" id="2.40.50.120:FF:000013">
    <property type="entry name" value="Complement C3"/>
    <property type="match status" value="1"/>
</dbReference>
<dbReference type="FunFam" id="2.60.40.10:FF:000155">
    <property type="entry name" value="complement C3 isoform X1"/>
    <property type="match status" value="1"/>
</dbReference>
<dbReference type="PROSITE" id="PS50189">
    <property type="entry name" value="NTR"/>
    <property type="match status" value="1"/>
</dbReference>
<dbReference type="SUPFAM" id="SSF50242">
    <property type="entry name" value="TIMP-like"/>
    <property type="match status" value="1"/>
</dbReference>
<evidence type="ECO:0000313" key="7">
    <source>
        <dbReference type="Ensembl" id="ENSPNAP00000003811.1"/>
    </source>
</evidence>
<dbReference type="Gene3D" id="2.60.120.1540">
    <property type="match status" value="1"/>
</dbReference>
<dbReference type="GO" id="GO:0005615">
    <property type="term" value="C:extracellular space"/>
    <property type="evidence" value="ECO:0007669"/>
    <property type="project" value="InterPro"/>
</dbReference>
<dbReference type="Ensembl" id="ENSPNAT00000008095.2">
    <property type="protein sequence ID" value="ENSPNAP00000003811.1"/>
    <property type="gene ID" value="ENSPNAG00000010840.2"/>
</dbReference>
<dbReference type="CDD" id="cd03583">
    <property type="entry name" value="NTR_complement_C3"/>
    <property type="match status" value="1"/>
</dbReference>
<dbReference type="Pfam" id="PF01759">
    <property type="entry name" value="NTR"/>
    <property type="match status" value="1"/>
</dbReference>
<feature type="signal peptide" evidence="4">
    <location>
        <begin position="1"/>
        <end position="22"/>
    </location>
</feature>
<dbReference type="InterPro" id="IPR018933">
    <property type="entry name" value="Netrin_module_non-TIMP"/>
</dbReference>
<reference evidence="7 8" key="1">
    <citation type="submission" date="2020-10" db="EMBL/GenBank/DDBJ databases">
        <title>Pygocentrus nattereri (red-bellied piranha) genome, fPygNat1, primary haplotype.</title>
        <authorList>
            <person name="Myers G."/>
            <person name="Meyer A."/>
            <person name="Karagic N."/>
            <person name="Pippel M."/>
            <person name="Winkler S."/>
            <person name="Tracey A."/>
            <person name="Wood J."/>
            <person name="Formenti G."/>
            <person name="Howe K."/>
            <person name="Fedrigo O."/>
            <person name="Jarvis E.D."/>
        </authorList>
    </citation>
    <scope>NUCLEOTIDE SEQUENCE [LARGE SCALE GENOMIC DNA]</scope>
</reference>
<evidence type="ECO:0000259" key="5">
    <source>
        <dbReference type="PROSITE" id="PS01178"/>
    </source>
</evidence>
<dbReference type="Pfam" id="PF00207">
    <property type="entry name" value="A2M"/>
    <property type="match status" value="1"/>
</dbReference>
<keyword evidence="2" id="KW-0964">Secreted</keyword>
<dbReference type="Pfam" id="PF17790">
    <property type="entry name" value="MG1"/>
    <property type="match status" value="1"/>
</dbReference>
<dbReference type="SUPFAM" id="SSF48239">
    <property type="entry name" value="Terpenoid cyclases/Protein prenyltransferases"/>
    <property type="match status" value="1"/>
</dbReference>
<dbReference type="Gene3D" id="1.20.50.70">
    <property type="match status" value="1"/>
</dbReference>
<dbReference type="InterPro" id="IPR013783">
    <property type="entry name" value="Ig-like_fold"/>
</dbReference>
<dbReference type="PANTHER" id="PTHR11412:SF81">
    <property type="entry name" value="COMPLEMENT C3"/>
    <property type="match status" value="1"/>
</dbReference>
<dbReference type="InterPro" id="IPR047565">
    <property type="entry name" value="Alpha-macroglob_thiol-ester_cl"/>
</dbReference>
<dbReference type="PROSITE" id="PS01177">
    <property type="entry name" value="ANAPHYLATOXIN_1"/>
    <property type="match status" value="1"/>
</dbReference>
<organism evidence="7 8">
    <name type="scientific">Pygocentrus nattereri</name>
    <name type="common">Red-bellied piranha</name>
    <dbReference type="NCBI Taxonomy" id="42514"/>
    <lineage>
        <taxon>Eukaryota</taxon>
        <taxon>Metazoa</taxon>
        <taxon>Chordata</taxon>
        <taxon>Craniata</taxon>
        <taxon>Vertebrata</taxon>
        <taxon>Euteleostomi</taxon>
        <taxon>Actinopterygii</taxon>
        <taxon>Neopterygii</taxon>
        <taxon>Teleostei</taxon>
        <taxon>Ostariophysi</taxon>
        <taxon>Characiformes</taxon>
        <taxon>Characoidei</taxon>
        <taxon>Pygocentrus</taxon>
    </lineage>
</organism>
<dbReference type="SUPFAM" id="SSF47686">
    <property type="entry name" value="Anaphylotoxins (complement system)"/>
    <property type="match status" value="1"/>
</dbReference>
<dbReference type="Gene3D" id="1.50.10.20">
    <property type="match status" value="1"/>
</dbReference>
<dbReference type="STRING" id="42514.ENSPNAP00000003811"/>
<dbReference type="Gene3D" id="2.60.40.1930">
    <property type="match status" value="3"/>
</dbReference>
<dbReference type="InterPro" id="IPR041555">
    <property type="entry name" value="MG3"/>
</dbReference>
<dbReference type="Pfam" id="PF01821">
    <property type="entry name" value="ANATO"/>
    <property type="match status" value="1"/>
</dbReference>
<dbReference type="SMART" id="SM01359">
    <property type="entry name" value="A2M_N_2"/>
    <property type="match status" value="1"/>
</dbReference>
<evidence type="ECO:0008006" key="9">
    <source>
        <dbReference type="Google" id="ProtNLM"/>
    </source>
</evidence>
<dbReference type="PROSITE" id="PS01178">
    <property type="entry name" value="ANAPHYLATOXIN_2"/>
    <property type="match status" value="1"/>
</dbReference>
<dbReference type="Pfam" id="PF17791">
    <property type="entry name" value="MG3"/>
    <property type="match status" value="1"/>
</dbReference>
<dbReference type="InterPro" id="IPR048848">
    <property type="entry name" value="C3_CUB2"/>
</dbReference>
<comment type="subcellular location">
    <subcellularLocation>
        <location evidence="1">Secreted</location>
    </subcellularLocation>
</comment>
<keyword evidence="8" id="KW-1185">Reference proteome</keyword>
<dbReference type="Gene3D" id="2.40.50.120">
    <property type="match status" value="1"/>
</dbReference>
<dbReference type="CDD" id="cd00017">
    <property type="entry name" value="ANATO"/>
    <property type="match status" value="1"/>
</dbReference>
<dbReference type="SMART" id="SM01361">
    <property type="entry name" value="A2M_recep"/>
    <property type="match status" value="1"/>
</dbReference>
<dbReference type="FunFam" id="2.60.40.1930:FF:000008">
    <property type="entry name" value="Complement C3"/>
    <property type="match status" value="1"/>
</dbReference>
<dbReference type="InterPro" id="IPR040839">
    <property type="entry name" value="MG4"/>
</dbReference>
<name>A0A3B4BZ66_PYGNA</name>
<gene>
    <name evidence="7" type="primary">C3</name>
</gene>
<dbReference type="InterPro" id="IPR011626">
    <property type="entry name" value="Alpha-macroglobulin_TED"/>
</dbReference>
<feature type="chain" id="PRO_5017393675" description="Anaphylatoxin-like domain-containing protein" evidence="4">
    <location>
        <begin position="23"/>
        <end position="1574"/>
    </location>
</feature>
<dbReference type="SMART" id="SM01419">
    <property type="entry name" value="Thiol-ester_cl"/>
    <property type="match status" value="1"/>
</dbReference>
<sequence length="1574" mass="176739">MGQVDLLWITAALLSSPLLTLCDPLNILSAPNMLRVGSSENVFVETQDYAEGTLNVRVAVKNYPQKTVELESKSVVLDAGNNYQALVAIKIPENKDIFSDDPLEKEYVYLQAHFPSGVLEKVVLVSFQSGYIFIQTDKSIYTPSSTVKYRVFAMTPDLQPLDFSAVSVEIIVTRYKSTPQKNFTAEFEVKEYVLPTYEVTLNPSRSFFYIDDDRFQVDIIAKYLFGNKVEGSAFVVFGKIHHKSTFNKFECLCFLNLLNAFSFIQPDGEGRATLTKEMIQKTFVDIKQLVGSSLYISVSVLTNVGSEMVEAQRRGIPIVSSPYTIDFKRTPKFFKPGMPFDVTVYVANPDQTPAENVDVIVNPGGGQGRTKANGIAKVTVNTQTGAKSLQINVTTNDPAISNNRQDEKQMTAEAYATKGGSINYLHIGIGAEELKVGDNMKINLNFIKSSGVQNQDFTYLILSKGQIIQAKRFKRQGQTLVTLSHLVTKDMLPSFRVVAYYHVGESEVVADSVWVDVKDTCMGTLRLDVKDPRRSYDPGEKFSLKITGDPGAKVGLVAVDKGVFVLNKNRLTQEKIWDIIEKHDTGCTAGSGKDSLGVFYDAGLLFVSDKAGSTSSRTTIACPTPPKRKRRAEALLQIIQTLTGKYTGYLKKCCTDGLKPNKLGYTCERRATFITDDAECVQAFLTCCKERQTRKLMIVEEEMVLARKEDDFDIITSRTQFPETWLWEDMVLPSCQDNLFLKDSITTWQILAISLSQTHGICVADPYEMVVKKDFFLDLKLPYSAVRNEQLEIKAILHNFSNNKYKVRVDFIETEHVCSAASKRGKYRTTVDVDAQSSRSIPYTIIPMELENHWIEVKASVYGSTIGDGIKKALKVVVMQVFHLRSDIPERQIPGSHANTYITLTGQDLSQTIEQAISGNFMGRLIVQPSGSAEHNMIYMTLPVIATHYLDTTKQWEEVGFDRRSEAVKHIQTGYEQELTYRKDDGSYAAWTNKPSSTWLTAYVAKVFAMASGLITIEENVLCSAIKWLVLKTQMPDGTFKESAPVIHTEMVGDVQGKDADASLTAFILIAMQEGSERCAKAVPRLSESIKKATEYLARRLTTLRNPYAVAMTSYAMANAGKFNKDLLMKYSSGDGAFWPVPRGHHFTVEATAYALLALVKAKEFDAAGKAVKWLNTQTSPYGSTGTTQATIMVFQSVAEYYKQVRRFHRGDLDVELSVSGRSQRTNWNIRKETSSLTRSDKVNLKQEFNVTAKGNGVASLKVITYYYARPTEKEGDCKDFNLTVKMEKQRDGKVHHDPNVYNSETRDATMSILDIGLLTGFVVDEKDLKDLTTGTDRYIQKFEMDKQLSERGSLILYLDKVSHRMMDRIAFGMHKNSEVAMLQPAGITVYEYSSPDKRCTKFYHPMKKDGALHRLCNTEGLCRCAEENCSIQKKQKIDDKDRQKKACEPGLDYVYKVKVVKTDLSPYTDYYTMKIEQVLKEGTDAGVEGQERNFMGHANCRESFGIEKDKTYLIMGRSVDLPKIDGRLQYILGEQTWIEYWPTNGEGQTQTYREKYLGITGLAQHLLTIGCTT</sequence>
<dbReference type="Pfam" id="PF07678">
    <property type="entry name" value="TED_complement"/>
    <property type="match status" value="1"/>
</dbReference>
<keyword evidence="4" id="KW-0732">Signal</keyword>
<dbReference type="CDD" id="cd02896">
    <property type="entry name" value="complement_C3_C4_C5"/>
    <property type="match status" value="1"/>
</dbReference>
<evidence type="ECO:0000256" key="4">
    <source>
        <dbReference type="SAM" id="SignalP"/>
    </source>
</evidence>
<reference evidence="7" key="3">
    <citation type="submission" date="2025-09" db="UniProtKB">
        <authorList>
            <consortium name="Ensembl"/>
        </authorList>
    </citation>
    <scope>IDENTIFICATION</scope>
</reference>
<dbReference type="GeneTree" id="ENSGT00940000154063"/>
<dbReference type="InterPro" id="IPR035815">
    <property type="entry name" value="NTR_complement_C3"/>
</dbReference>
<reference evidence="7" key="2">
    <citation type="submission" date="2025-08" db="UniProtKB">
        <authorList>
            <consortium name="Ensembl"/>
        </authorList>
    </citation>
    <scope>IDENTIFICATION</scope>
</reference>
<proteinExistence type="predicted"/>
<dbReference type="InterPro" id="IPR041425">
    <property type="entry name" value="C3/4/5_MG1"/>
</dbReference>
<dbReference type="Gene3D" id="2.60.40.690">
    <property type="entry name" value="Alpha-macroglobulin, receptor-binding domain"/>
    <property type="match status" value="1"/>
</dbReference>
<dbReference type="Pfam" id="PF21308">
    <property type="entry name" value="C3_CUB2"/>
    <property type="match status" value="1"/>
</dbReference>
<dbReference type="GO" id="GO:0004866">
    <property type="term" value="F:endopeptidase inhibitor activity"/>
    <property type="evidence" value="ECO:0007669"/>
    <property type="project" value="InterPro"/>
</dbReference>
<dbReference type="InterPro" id="IPR009048">
    <property type="entry name" value="A-macroglobulin_rcpt-bd"/>
</dbReference>
<dbReference type="SUPFAM" id="SSF49410">
    <property type="entry name" value="Alpha-macroglobulin receptor domain"/>
    <property type="match status" value="1"/>
</dbReference>
<evidence type="ECO:0000256" key="1">
    <source>
        <dbReference type="ARBA" id="ARBA00004613"/>
    </source>
</evidence>
<protein>
    <recommendedName>
        <fullName evidence="9">Anaphylatoxin-like domain-containing protein</fullName>
    </recommendedName>
</protein>
<dbReference type="Gene3D" id="6.20.50.160">
    <property type="match status" value="1"/>
</dbReference>
<dbReference type="Pfam" id="PF17789">
    <property type="entry name" value="MG4"/>
    <property type="match status" value="1"/>
</dbReference>
<dbReference type="InterPro" id="IPR018081">
    <property type="entry name" value="Anaphylatoxin_comp_syst"/>
</dbReference>
<dbReference type="InterPro" id="IPR008993">
    <property type="entry name" value="TIMP-like_OB-fold"/>
</dbReference>
<dbReference type="Gene3D" id="2.60.40.1940">
    <property type="match status" value="1"/>
</dbReference>
<dbReference type="Pfam" id="PF07703">
    <property type="entry name" value="A2M_BRD"/>
    <property type="match status" value="1"/>
</dbReference>
<dbReference type="SMART" id="SM00104">
    <property type="entry name" value="ANATO"/>
    <property type="match status" value="1"/>
</dbReference>
<dbReference type="FunFam" id="2.60.40.1940:FF:000001">
    <property type="entry name" value="Complement component C3"/>
    <property type="match status" value="1"/>
</dbReference>
<dbReference type="InterPro" id="IPR001599">
    <property type="entry name" value="Macroglobln_a2"/>
</dbReference>
<dbReference type="InterPro" id="IPR050473">
    <property type="entry name" value="A2M/Complement_sys"/>
</dbReference>
<dbReference type="Gene3D" id="2.60.40.10">
    <property type="entry name" value="Immunoglobulins"/>
    <property type="match status" value="2"/>
</dbReference>
<keyword evidence="3" id="KW-1015">Disulfide bond</keyword>